<reference evidence="1 2" key="1">
    <citation type="submission" date="2019-03" db="EMBL/GenBank/DDBJ databases">
        <title>Genomic Encyclopedia of Type Strains, Phase III (KMG-III): the genomes of soil and plant-associated and newly described type strains.</title>
        <authorList>
            <person name="Whitman W."/>
        </authorList>
    </citation>
    <scope>NUCLEOTIDE SEQUENCE [LARGE SCALE GENOMIC DNA]</scope>
    <source>
        <strain evidence="1 2">VKM Ac-2527</strain>
    </source>
</reference>
<dbReference type="EMBL" id="SNWQ01000020">
    <property type="protein sequence ID" value="TDO36357.1"/>
    <property type="molecule type" value="Genomic_DNA"/>
</dbReference>
<evidence type="ECO:0000313" key="1">
    <source>
        <dbReference type="EMBL" id="TDO36357.1"/>
    </source>
</evidence>
<gene>
    <name evidence="1" type="ORF">EV643_12088</name>
</gene>
<protein>
    <submittedName>
        <fullName evidence="1">Uncharacterized protein DUF3263</fullName>
    </submittedName>
</protein>
<dbReference type="OrthoDB" id="3268863at2"/>
<dbReference type="AlphaFoldDB" id="A0A4R6JKR5"/>
<keyword evidence="2" id="KW-1185">Reference proteome</keyword>
<accession>A0A4R6JKR5</accession>
<dbReference type="InterPro" id="IPR021678">
    <property type="entry name" value="DUF3263"/>
</dbReference>
<dbReference type="RefSeq" id="WP_133804115.1">
    <property type="nucleotide sequence ID" value="NZ_SNWQ01000020.1"/>
</dbReference>
<organism evidence="1 2">
    <name type="scientific">Kribbella caucasensis</name>
    <dbReference type="NCBI Taxonomy" id="2512215"/>
    <lineage>
        <taxon>Bacteria</taxon>
        <taxon>Bacillati</taxon>
        <taxon>Actinomycetota</taxon>
        <taxon>Actinomycetes</taxon>
        <taxon>Propionibacteriales</taxon>
        <taxon>Kribbellaceae</taxon>
        <taxon>Kribbella</taxon>
    </lineage>
</organism>
<evidence type="ECO:0000313" key="2">
    <source>
        <dbReference type="Proteomes" id="UP000295388"/>
    </source>
</evidence>
<proteinExistence type="predicted"/>
<dbReference type="Pfam" id="PF11662">
    <property type="entry name" value="DUF3263"/>
    <property type="match status" value="1"/>
</dbReference>
<comment type="caution">
    <text evidence="1">The sequence shown here is derived from an EMBL/GenBank/DDBJ whole genome shotgun (WGS) entry which is preliminary data.</text>
</comment>
<name>A0A4R6JKR5_9ACTN</name>
<sequence length="103" mass="11501">MDSANASSTGPAAEAAQPVVGGLSERDAAILGFERHWWKYAGAKEQAIRDQFQMSATRYYQVLNALIDRPDALAHDPLLVKRLRRLRAARQRARSARRLGIEV</sequence>
<dbReference type="Proteomes" id="UP000295388">
    <property type="component" value="Unassembled WGS sequence"/>
</dbReference>